<protein>
    <recommendedName>
        <fullName evidence="3">RING-type domain-containing protein</fullName>
    </recommendedName>
</protein>
<dbReference type="InterPro" id="IPR013083">
    <property type="entry name" value="Znf_RING/FYVE/PHD"/>
</dbReference>
<evidence type="ECO:0000313" key="6">
    <source>
        <dbReference type="Proteomes" id="UP000626109"/>
    </source>
</evidence>
<keyword evidence="1" id="KW-0479">Metal-binding</keyword>
<sequence length="527" mass="58214">MNTLSNAAAGYSGVRVEAKRIPGSSAWSIEKFVYKTNPTTGGQTVSSSTSVSSTPCPPELFAQHGVPQLSLPKKQEKALGTSNPAPMRYRVEQFPKLPKEAVERLRLLSQSGRSNEERMMYEAYMTFFNLNANEGLSVADLTGPTSFHTTLNSCCNRVRDNWQAANKKLDIAKRIAADPQGQDKGFVLVQQAAEDLQEAQWCARAYKLMERLWSVCLERVHGAVAEEELCHKLTAHDLGALFKPKPQDPNRIEAGQLDAAVAVLLGRPPQYALDQPLPTDAMKQLGQLMEEPNQVADILYNDLFYKCQEGTLFMSDAMHFEDDMNRERVALQKCAPGQSRLLRVVAFNRVVAFWCTNFAYQELMVHRRVARDAAAAAPTPEGSCILAQEAAQDTPALSRSSAEASSAGPPTPQESPDRLCESLLLSGLGEQDVRDSPTEDLPGVCVSCIERPAIHVIRECGHMVYCATCRRKVVARQLKNAGGRAKAKKPAELNNKELERTAVKCPVCREEGFLIKREKFTGILYEV</sequence>
<dbReference type="InterPro" id="IPR001841">
    <property type="entry name" value="Znf_RING"/>
</dbReference>
<dbReference type="EMBL" id="CAJNNW010002171">
    <property type="protein sequence ID" value="CAE8643846.1"/>
    <property type="molecule type" value="Genomic_DNA"/>
</dbReference>
<dbReference type="PROSITE" id="PS50089">
    <property type="entry name" value="ZF_RING_2"/>
    <property type="match status" value="1"/>
</dbReference>
<accession>A0A813I2H3</accession>
<dbReference type="Proteomes" id="UP000654075">
    <property type="component" value="Unassembled WGS sequence"/>
</dbReference>
<evidence type="ECO:0000313" key="5">
    <source>
        <dbReference type="EMBL" id="CAE8643846.1"/>
    </source>
</evidence>
<organism evidence="5 6">
    <name type="scientific">Polarella glacialis</name>
    <name type="common">Dinoflagellate</name>
    <dbReference type="NCBI Taxonomy" id="89957"/>
    <lineage>
        <taxon>Eukaryota</taxon>
        <taxon>Sar</taxon>
        <taxon>Alveolata</taxon>
        <taxon>Dinophyceae</taxon>
        <taxon>Suessiales</taxon>
        <taxon>Suessiaceae</taxon>
        <taxon>Polarella</taxon>
    </lineage>
</organism>
<evidence type="ECO:0000259" key="3">
    <source>
        <dbReference type="PROSITE" id="PS50089"/>
    </source>
</evidence>
<gene>
    <name evidence="4" type="ORF">PGLA1383_LOCUS46130</name>
    <name evidence="5" type="ORF">PGLA2088_LOCUS2619</name>
</gene>
<feature type="domain" description="RING-type" evidence="3">
    <location>
        <begin position="445"/>
        <end position="509"/>
    </location>
</feature>
<keyword evidence="7" id="KW-1185">Reference proteome</keyword>
<dbReference type="OrthoDB" id="430039at2759"/>
<name>A0A813I2H3_POLGL</name>
<feature type="compositionally biased region" description="Low complexity" evidence="2">
    <location>
        <begin position="396"/>
        <end position="408"/>
    </location>
</feature>
<comment type="caution">
    <text evidence="5">The sequence shown here is derived from an EMBL/GenBank/DDBJ whole genome shotgun (WGS) entry which is preliminary data.</text>
</comment>
<keyword evidence="1" id="KW-0863">Zinc-finger</keyword>
<keyword evidence="1" id="KW-0862">Zinc</keyword>
<dbReference type="GO" id="GO:0008270">
    <property type="term" value="F:zinc ion binding"/>
    <property type="evidence" value="ECO:0007669"/>
    <property type="project" value="UniProtKB-KW"/>
</dbReference>
<evidence type="ECO:0000313" key="7">
    <source>
        <dbReference type="Proteomes" id="UP000654075"/>
    </source>
</evidence>
<dbReference type="EMBL" id="CAJNNV010029691">
    <property type="protein sequence ID" value="CAE8629701.1"/>
    <property type="molecule type" value="Genomic_DNA"/>
</dbReference>
<proteinExistence type="predicted"/>
<feature type="region of interest" description="Disordered" evidence="2">
    <location>
        <begin position="396"/>
        <end position="417"/>
    </location>
</feature>
<dbReference type="Proteomes" id="UP000626109">
    <property type="component" value="Unassembled WGS sequence"/>
</dbReference>
<evidence type="ECO:0000256" key="2">
    <source>
        <dbReference type="SAM" id="MobiDB-lite"/>
    </source>
</evidence>
<evidence type="ECO:0000313" key="4">
    <source>
        <dbReference type="EMBL" id="CAE8629701.1"/>
    </source>
</evidence>
<reference evidence="5" key="1">
    <citation type="submission" date="2021-02" db="EMBL/GenBank/DDBJ databases">
        <authorList>
            <person name="Dougan E. K."/>
            <person name="Rhodes N."/>
            <person name="Thang M."/>
            <person name="Chan C."/>
        </authorList>
    </citation>
    <scope>NUCLEOTIDE SEQUENCE</scope>
</reference>
<dbReference type="AlphaFoldDB" id="A0A813I2H3"/>
<evidence type="ECO:0000256" key="1">
    <source>
        <dbReference type="PROSITE-ProRule" id="PRU00175"/>
    </source>
</evidence>
<dbReference type="Gene3D" id="3.30.40.10">
    <property type="entry name" value="Zinc/RING finger domain, C3HC4 (zinc finger)"/>
    <property type="match status" value="1"/>
</dbReference>